<keyword evidence="1" id="KW-0732">Signal</keyword>
<reference evidence="2 3" key="1">
    <citation type="submission" date="2021-04" db="EMBL/GenBank/DDBJ databases">
        <title>Genomics, taxonomy and metabolism of representatives of sulfur bacteria of the genus Thiothrix: Thiothrix fructosivorans QT, Thiothrix unzii A1T and three new species, Thiothrix subterranea sp. nov., Thiothrix litoralis sp. nov. and 'Candidatus Thiothrix anitrata' sp. nov.</title>
        <authorList>
            <person name="Ravin N.V."/>
            <person name="Smolyakov D."/>
            <person name="Rudenko T.S."/>
            <person name="Mardanov A.V."/>
            <person name="Beletsky A.V."/>
            <person name="Markov N.D."/>
            <person name="Fomenkov A.I."/>
            <person name="Roberts R.J."/>
            <person name="Karnachuk O.V."/>
            <person name="Novikov A."/>
            <person name="Grabovich M.Y."/>
        </authorList>
    </citation>
    <scope>NUCLEOTIDE SEQUENCE [LARGE SCALE GENOMIC DNA]</scope>
    <source>
        <strain evidence="2 3">A52</strain>
    </source>
</reference>
<protein>
    <submittedName>
        <fullName evidence="2">Uncharacterized protein</fullName>
    </submittedName>
</protein>
<feature type="chain" id="PRO_5046641300" evidence="1">
    <location>
        <begin position="26"/>
        <end position="265"/>
    </location>
</feature>
<sequence>MKIQQQNVPLLVAVIAVMASPCAIAESWDVTQTTTVTDTATGITQNGVSANSIQAVNAINLNGTTGEIGTASQTFETPADHNITLIQQSSTTASDQAINRAYAHTITDLTQEVTLSGTPTIHLKQQATAQGNNTQAINQALITNDATAVISKLEQNVSFDATTFKMDQTSPAEENIQAGNLIQAGTVSATAGDITQNITVDMARVVQENTSKSIQAPNALVTLDSGTGGSIAQSFEGTFFGSTYALRQTTANNSVQALNFAGEAI</sequence>
<dbReference type="Proteomes" id="UP000672027">
    <property type="component" value="Chromosome"/>
</dbReference>
<dbReference type="RefSeq" id="WP_210228134.1">
    <property type="nucleotide sequence ID" value="NZ_CP072800.1"/>
</dbReference>
<proteinExistence type="predicted"/>
<evidence type="ECO:0000256" key="1">
    <source>
        <dbReference type="SAM" id="SignalP"/>
    </source>
</evidence>
<evidence type="ECO:0000313" key="3">
    <source>
        <dbReference type="Proteomes" id="UP000672027"/>
    </source>
</evidence>
<evidence type="ECO:0000313" key="2">
    <source>
        <dbReference type="EMBL" id="QTR50529.1"/>
    </source>
</evidence>
<dbReference type="EMBL" id="CP072800">
    <property type="protein sequence ID" value="QTR50529.1"/>
    <property type="molecule type" value="Genomic_DNA"/>
</dbReference>
<feature type="signal peptide" evidence="1">
    <location>
        <begin position="1"/>
        <end position="25"/>
    </location>
</feature>
<accession>A0ABX7X3T0</accession>
<organism evidence="2 3">
    <name type="scientific">Candidatus Thiothrix anitrata</name>
    <dbReference type="NCBI Taxonomy" id="2823902"/>
    <lineage>
        <taxon>Bacteria</taxon>
        <taxon>Pseudomonadati</taxon>
        <taxon>Pseudomonadota</taxon>
        <taxon>Gammaproteobacteria</taxon>
        <taxon>Thiotrichales</taxon>
        <taxon>Thiotrichaceae</taxon>
        <taxon>Thiothrix</taxon>
    </lineage>
</organism>
<name>A0ABX7X3T0_9GAMM</name>
<keyword evidence="3" id="KW-1185">Reference proteome</keyword>
<gene>
    <name evidence="2" type="ORF">J8380_02870</name>
</gene>